<proteinExistence type="inferred from homology"/>
<evidence type="ECO:0000256" key="4">
    <source>
        <dbReference type="ARBA" id="ARBA00023002"/>
    </source>
</evidence>
<protein>
    <recommendedName>
        <fullName evidence="10">Cytochrome P450</fullName>
    </recommendedName>
</protein>
<evidence type="ECO:0008006" key="10">
    <source>
        <dbReference type="Google" id="ProtNLM"/>
    </source>
</evidence>
<dbReference type="PROSITE" id="PS00086">
    <property type="entry name" value="CYTOCHROME_P450"/>
    <property type="match status" value="1"/>
</dbReference>
<dbReference type="PANTHER" id="PTHR47955:SF8">
    <property type="entry name" value="CYTOCHROME P450 71D11-LIKE"/>
    <property type="match status" value="1"/>
</dbReference>
<keyword evidence="7" id="KW-0472">Membrane</keyword>
<comment type="caution">
    <text evidence="8">The sequence shown here is derived from an EMBL/GenBank/DDBJ whole genome shotgun (WGS) entry which is preliminary data.</text>
</comment>
<name>A0ABQ9M4S2_HEVBR</name>
<evidence type="ECO:0000256" key="1">
    <source>
        <dbReference type="ARBA" id="ARBA00010617"/>
    </source>
</evidence>
<dbReference type="PRINTS" id="PR00463">
    <property type="entry name" value="EP450I"/>
</dbReference>
<dbReference type="PRINTS" id="PR00385">
    <property type="entry name" value="P450"/>
</dbReference>
<dbReference type="Proteomes" id="UP001174677">
    <property type="component" value="Chromosome 8"/>
</dbReference>
<evidence type="ECO:0000256" key="3">
    <source>
        <dbReference type="ARBA" id="ARBA00022723"/>
    </source>
</evidence>
<keyword evidence="5 6" id="KW-0408">Iron</keyword>
<comment type="similarity">
    <text evidence="1 6">Belongs to the cytochrome P450 family.</text>
</comment>
<organism evidence="8 9">
    <name type="scientific">Hevea brasiliensis</name>
    <name type="common">Para rubber tree</name>
    <name type="synonym">Siphonia brasiliensis</name>
    <dbReference type="NCBI Taxonomy" id="3981"/>
    <lineage>
        <taxon>Eukaryota</taxon>
        <taxon>Viridiplantae</taxon>
        <taxon>Streptophyta</taxon>
        <taxon>Embryophyta</taxon>
        <taxon>Tracheophyta</taxon>
        <taxon>Spermatophyta</taxon>
        <taxon>Magnoliopsida</taxon>
        <taxon>eudicotyledons</taxon>
        <taxon>Gunneridae</taxon>
        <taxon>Pentapetalae</taxon>
        <taxon>rosids</taxon>
        <taxon>fabids</taxon>
        <taxon>Malpighiales</taxon>
        <taxon>Euphorbiaceae</taxon>
        <taxon>Crotonoideae</taxon>
        <taxon>Micrandreae</taxon>
        <taxon>Hevea</taxon>
    </lineage>
</organism>
<evidence type="ECO:0000256" key="7">
    <source>
        <dbReference type="SAM" id="Phobius"/>
    </source>
</evidence>
<keyword evidence="2 6" id="KW-0349">Heme</keyword>
<sequence>MQFLSVPLLSIFFLLHFILWSIWKKLKTSRGNTLNLPPGPQKLPIIGNMHQFIGYLPHRRLRDLAKKYGPIMHLQFGQVSTIVISSPETAKEIMKTHDVIFAQRPFVLVAEFIFYNRGDILFAPYGDYWRQIRKICTLELLSSKRVQLFRSIREEEVSNLVKSISSSAGSPVNLSKMLFSSSCSVIARAAFGKKCKDQETFIPLAKEAVKMMGGFSVAELFPSIKLLRVITGIQYRLEKLHKRLDMVLENIINEHRIYRATAKTNGDQGEAEVEDIVNALLNLQEHGDLEFPLTTNNIKAIILDVFIGGTDSSAAVVEWAMSELIKNPRAMSKAQAEVRQVLNRKRNVEEAGLEELKYLKAVIKETLRIHPPAPLLAPRENKEQCQINGYNIPIKTKVIVNAWAIGRDPDYWIHAEKFYPERFLESKIDFRGSNFEFLPFGAGRRICPGLSFGIANLELPLAQLLYHFDWELPDNSKKEELDMREAFGAMVRRKFDLCVIPIPYNP</sequence>
<evidence type="ECO:0000313" key="9">
    <source>
        <dbReference type="Proteomes" id="UP001174677"/>
    </source>
</evidence>
<dbReference type="Pfam" id="PF00067">
    <property type="entry name" value="p450"/>
    <property type="match status" value="1"/>
</dbReference>
<keyword evidence="9" id="KW-1185">Reference proteome</keyword>
<keyword evidence="6" id="KW-0503">Monooxygenase</keyword>
<dbReference type="EMBL" id="JARPOI010000008">
    <property type="protein sequence ID" value="KAJ9174462.1"/>
    <property type="molecule type" value="Genomic_DNA"/>
</dbReference>
<dbReference type="CDD" id="cd11072">
    <property type="entry name" value="CYP71-like"/>
    <property type="match status" value="1"/>
</dbReference>
<evidence type="ECO:0000313" key="8">
    <source>
        <dbReference type="EMBL" id="KAJ9174462.1"/>
    </source>
</evidence>
<gene>
    <name evidence="8" type="ORF">P3X46_013101</name>
</gene>
<evidence type="ECO:0000256" key="5">
    <source>
        <dbReference type="ARBA" id="ARBA00023004"/>
    </source>
</evidence>
<dbReference type="InterPro" id="IPR017972">
    <property type="entry name" value="Cyt_P450_CS"/>
</dbReference>
<keyword evidence="3 6" id="KW-0479">Metal-binding</keyword>
<evidence type="ECO:0000256" key="2">
    <source>
        <dbReference type="ARBA" id="ARBA00022617"/>
    </source>
</evidence>
<dbReference type="InterPro" id="IPR002401">
    <property type="entry name" value="Cyt_P450_E_grp-I"/>
</dbReference>
<feature type="transmembrane region" description="Helical" evidence="7">
    <location>
        <begin position="6"/>
        <end position="23"/>
    </location>
</feature>
<keyword evidence="7" id="KW-1133">Transmembrane helix</keyword>
<dbReference type="PANTHER" id="PTHR47955">
    <property type="entry name" value="CYTOCHROME P450 FAMILY 71 PROTEIN"/>
    <property type="match status" value="1"/>
</dbReference>
<dbReference type="InterPro" id="IPR001128">
    <property type="entry name" value="Cyt_P450"/>
</dbReference>
<dbReference type="InterPro" id="IPR036396">
    <property type="entry name" value="Cyt_P450_sf"/>
</dbReference>
<accession>A0ABQ9M4S2</accession>
<evidence type="ECO:0000256" key="6">
    <source>
        <dbReference type="RuleBase" id="RU000461"/>
    </source>
</evidence>
<reference evidence="8 9" key="1">
    <citation type="journal article" date="2023" name="Plant Biotechnol. J.">
        <title>Chromosome-level wild Hevea brasiliensis genome provides new tools for genomic-assisted breeding and valuable loci to elevate rubber yield.</title>
        <authorList>
            <person name="Cheng H."/>
            <person name="Song X."/>
            <person name="Hu Y."/>
            <person name="Wu T."/>
            <person name="Yang Q."/>
            <person name="An Z."/>
            <person name="Feng S."/>
            <person name="Deng Z."/>
            <person name="Wu W."/>
            <person name="Zeng X."/>
            <person name="Tu M."/>
            <person name="Wang X."/>
            <person name="Huang H."/>
        </authorList>
    </citation>
    <scope>NUCLEOTIDE SEQUENCE [LARGE SCALE GENOMIC DNA]</scope>
    <source>
        <strain evidence="8">MT/VB/25A 57/8</strain>
    </source>
</reference>
<keyword evidence="4 6" id="KW-0560">Oxidoreductase</keyword>
<keyword evidence="7" id="KW-0812">Transmembrane</keyword>
<dbReference type="Gene3D" id="1.10.630.10">
    <property type="entry name" value="Cytochrome P450"/>
    <property type="match status" value="1"/>
</dbReference>
<dbReference type="SUPFAM" id="SSF48264">
    <property type="entry name" value="Cytochrome P450"/>
    <property type="match status" value="1"/>
</dbReference>